<dbReference type="PANTHER" id="PTHR35378:SF2">
    <property type="entry name" value="MUCIN-5AC-LIKE"/>
    <property type="match status" value="1"/>
</dbReference>
<dbReference type="PANTHER" id="PTHR35378">
    <property type="entry name" value="UNNAMED PRODUCT"/>
    <property type="match status" value="1"/>
</dbReference>
<proteinExistence type="predicted"/>
<accession>A0A6J8CSB7</accession>
<dbReference type="Proteomes" id="UP000507470">
    <property type="component" value="Unassembled WGS sequence"/>
</dbReference>
<protein>
    <submittedName>
        <fullName evidence="2">Uncharacterized protein</fullName>
    </submittedName>
</protein>
<dbReference type="OrthoDB" id="5418055at2759"/>
<keyword evidence="3" id="KW-1185">Reference proteome</keyword>
<evidence type="ECO:0000256" key="1">
    <source>
        <dbReference type="SAM" id="MobiDB-lite"/>
    </source>
</evidence>
<gene>
    <name evidence="2" type="ORF">MCOR_32422</name>
</gene>
<sequence>MCYMQLNQEEIMMSTLLIYGFSLFVLASTTTSNSVGDVEVRLLDNQNAPLMATLDMSKADERVKQFVNNAIETKMKNIEETMRSKQFVSDALEAKMKALEVIMKSQIAHFERNFSVQFTDYINKMVVKVDEENGAIEERFKLILIENRKPPSYNRKPPSYNRKPPSYNRKPPSFNRQPPSYNRKPPSYNRKPPSYNRKPPSYNRKPPSYNRKPPSYNRKPPSYNRKPPSYNRKAPSYNRKAPSYSRKAPSYN</sequence>
<dbReference type="EMBL" id="CACVKT020005805">
    <property type="protein sequence ID" value="CAC5398024.1"/>
    <property type="molecule type" value="Genomic_DNA"/>
</dbReference>
<evidence type="ECO:0000313" key="2">
    <source>
        <dbReference type="EMBL" id="CAC5398024.1"/>
    </source>
</evidence>
<feature type="region of interest" description="Disordered" evidence="1">
    <location>
        <begin position="149"/>
        <end position="252"/>
    </location>
</feature>
<name>A0A6J8CSB7_MYTCO</name>
<evidence type="ECO:0000313" key="3">
    <source>
        <dbReference type="Proteomes" id="UP000507470"/>
    </source>
</evidence>
<reference evidence="2 3" key="1">
    <citation type="submission" date="2020-06" db="EMBL/GenBank/DDBJ databases">
        <authorList>
            <person name="Li R."/>
            <person name="Bekaert M."/>
        </authorList>
    </citation>
    <scope>NUCLEOTIDE SEQUENCE [LARGE SCALE GENOMIC DNA]</scope>
    <source>
        <strain evidence="3">wild</strain>
    </source>
</reference>
<organism evidence="2 3">
    <name type="scientific">Mytilus coruscus</name>
    <name type="common">Sea mussel</name>
    <dbReference type="NCBI Taxonomy" id="42192"/>
    <lineage>
        <taxon>Eukaryota</taxon>
        <taxon>Metazoa</taxon>
        <taxon>Spiralia</taxon>
        <taxon>Lophotrochozoa</taxon>
        <taxon>Mollusca</taxon>
        <taxon>Bivalvia</taxon>
        <taxon>Autobranchia</taxon>
        <taxon>Pteriomorphia</taxon>
        <taxon>Mytilida</taxon>
        <taxon>Mytiloidea</taxon>
        <taxon>Mytilidae</taxon>
        <taxon>Mytilinae</taxon>
        <taxon>Mytilus</taxon>
    </lineage>
</organism>
<dbReference type="AlphaFoldDB" id="A0A6J8CSB7"/>